<keyword evidence="7 9" id="KW-0456">Lyase</keyword>
<evidence type="ECO:0000256" key="1">
    <source>
        <dbReference type="ARBA" id="ARBA00002904"/>
    </source>
</evidence>
<dbReference type="OrthoDB" id="429145at2759"/>
<comment type="function">
    <text evidence="1 9">Reversible hydration of carbon dioxide.</text>
</comment>
<evidence type="ECO:0000313" key="11">
    <source>
        <dbReference type="Proteomes" id="UP000694845"/>
    </source>
</evidence>
<dbReference type="Proteomes" id="UP000694845">
    <property type="component" value="Unplaced"/>
</dbReference>
<sequence length="328" mass="35631">MRQKGTCIFLDWCPLLYIGRIVIDLKGANLERAKGSSWGYLDNEEGPNNWTAIYDECGGLQQSPIDIVTASVVAKDLGDFTLVGFGADDVPAGAVMTVSNNGHGVVVSMQGDYQVSGADLGPTAYKAVQFHFHWGSVNSRGSEHTVDGKAYAGELHIVCFNTKYADFNEALQNDDGLTVLGFFLDVQAEDNAALAPLFDAISMIQFENDEVPLSPTVVFKNIFPSDLSPFYRYSGSLTTPPCFEIVTWNVFSKPIMVSEAQLMTFRRQFANERNASANITLTDTFRPVQAVDSRTIFLNTASSASGLVASSSLVAMVIIKMLASVLDD</sequence>
<comment type="cofactor">
    <cofactor evidence="9">
        <name>Zn(2+)</name>
        <dbReference type="ChEBI" id="CHEBI:29105"/>
    </cofactor>
</comment>
<evidence type="ECO:0000256" key="2">
    <source>
        <dbReference type="ARBA" id="ARBA00010718"/>
    </source>
</evidence>
<evidence type="ECO:0000313" key="12">
    <source>
        <dbReference type="RefSeq" id="XP_022085769.1"/>
    </source>
</evidence>
<dbReference type="InterPro" id="IPR023561">
    <property type="entry name" value="Carbonic_anhydrase_a-class"/>
</dbReference>
<dbReference type="PROSITE" id="PS00162">
    <property type="entry name" value="ALPHA_CA_1"/>
    <property type="match status" value="1"/>
</dbReference>
<dbReference type="GO" id="GO:0005886">
    <property type="term" value="C:plasma membrane"/>
    <property type="evidence" value="ECO:0007669"/>
    <property type="project" value="TreeGrafter"/>
</dbReference>
<name>A0A8B7XY00_ACAPL</name>
<dbReference type="EC" id="4.2.1.1" evidence="3 9"/>
<evidence type="ECO:0000256" key="5">
    <source>
        <dbReference type="ARBA" id="ARBA00022833"/>
    </source>
</evidence>
<dbReference type="FunFam" id="3.10.200.10:FF:000003">
    <property type="entry name" value="Carbonic anhydrase 12"/>
    <property type="match status" value="1"/>
</dbReference>
<feature type="domain" description="Alpha-carbonic anhydrase" evidence="10">
    <location>
        <begin position="36"/>
        <end position="300"/>
    </location>
</feature>
<keyword evidence="6" id="KW-0325">Glycoprotein</keyword>
<keyword evidence="4 9" id="KW-0479">Metal-binding</keyword>
<proteinExistence type="inferred from homology"/>
<dbReference type="InterPro" id="IPR036398">
    <property type="entry name" value="CA_dom_sf"/>
</dbReference>
<dbReference type="GO" id="GO:0004089">
    <property type="term" value="F:carbonate dehydratase activity"/>
    <property type="evidence" value="ECO:0007669"/>
    <property type="project" value="UniProtKB-UniRule"/>
</dbReference>
<dbReference type="SMART" id="SM01057">
    <property type="entry name" value="Carb_anhydrase"/>
    <property type="match status" value="1"/>
</dbReference>
<protein>
    <recommendedName>
        <fullName evidence="3 9">Carbonic anhydrase</fullName>
        <ecNumber evidence="3 9">4.2.1.1</ecNumber>
    </recommendedName>
</protein>
<comment type="similarity">
    <text evidence="2 9">Belongs to the alpha-carbonic anhydrase family.</text>
</comment>
<dbReference type="GeneID" id="110976629"/>
<evidence type="ECO:0000256" key="9">
    <source>
        <dbReference type="RuleBase" id="RU367011"/>
    </source>
</evidence>
<dbReference type="KEGG" id="aplc:110976629"/>
<dbReference type="PANTHER" id="PTHR18952:SF265">
    <property type="entry name" value="CARBONIC ANHYDRASE"/>
    <property type="match status" value="1"/>
</dbReference>
<evidence type="ECO:0000256" key="6">
    <source>
        <dbReference type="ARBA" id="ARBA00023180"/>
    </source>
</evidence>
<dbReference type="GO" id="GO:0008270">
    <property type="term" value="F:zinc ion binding"/>
    <property type="evidence" value="ECO:0007669"/>
    <property type="project" value="UniProtKB-UniRule"/>
</dbReference>
<organism evidence="11 12">
    <name type="scientific">Acanthaster planci</name>
    <name type="common">Crown-of-thorns starfish</name>
    <dbReference type="NCBI Taxonomy" id="133434"/>
    <lineage>
        <taxon>Eukaryota</taxon>
        <taxon>Metazoa</taxon>
        <taxon>Echinodermata</taxon>
        <taxon>Eleutherozoa</taxon>
        <taxon>Asterozoa</taxon>
        <taxon>Asteroidea</taxon>
        <taxon>Valvatacea</taxon>
        <taxon>Valvatida</taxon>
        <taxon>Acanthasteridae</taxon>
        <taxon>Acanthaster</taxon>
    </lineage>
</organism>
<dbReference type="CDD" id="cd00326">
    <property type="entry name" value="alpha_CA"/>
    <property type="match status" value="1"/>
</dbReference>
<dbReference type="Pfam" id="PF00194">
    <property type="entry name" value="Carb_anhydrase"/>
    <property type="match status" value="1"/>
</dbReference>
<accession>A0A8B7XY00</accession>
<comment type="catalytic activity">
    <reaction evidence="8 9">
        <text>hydrogencarbonate + H(+) = CO2 + H2O</text>
        <dbReference type="Rhea" id="RHEA:10748"/>
        <dbReference type="ChEBI" id="CHEBI:15377"/>
        <dbReference type="ChEBI" id="CHEBI:15378"/>
        <dbReference type="ChEBI" id="CHEBI:16526"/>
        <dbReference type="ChEBI" id="CHEBI:17544"/>
        <dbReference type="EC" id="4.2.1.1"/>
    </reaction>
</comment>
<evidence type="ECO:0000256" key="4">
    <source>
        <dbReference type="ARBA" id="ARBA00022723"/>
    </source>
</evidence>
<dbReference type="AlphaFoldDB" id="A0A8B7XY00"/>
<dbReference type="InterPro" id="IPR018338">
    <property type="entry name" value="Carbonic_anhydrase_a-class_CS"/>
</dbReference>
<dbReference type="SUPFAM" id="SSF51069">
    <property type="entry name" value="Carbonic anhydrase"/>
    <property type="match status" value="1"/>
</dbReference>
<keyword evidence="11" id="KW-1185">Reference proteome</keyword>
<evidence type="ECO:0000256" key="7">
    <source>
        <dbReference type="ARBA" id="ARBA00023239"/>
    </source>
</evidence>
<evidence type="ECO:0000256" key="8">
    <source>
        <dbReference type="ARBA" id="ARBA00048348"/>
    </source>
</evidence>
<dbReference type="PROSITE" id="PS51144">
    <property type="entry name" value="ALPHA_CA_2"/>
    <property type="match status" value="1"/>
</dbReference>
<dbReference type="PANTHER" id="PTHR18952">
    <property type="entry name" value="CARBONIC ANHYDRASE"/>
    <property type="match status" value="1"/>
</dbReference>
<dbReference type="RefSeq" id="XP_022085769.1">
    <property type="nucleotide sequence ID" value="XM_022230077.1"/>
</dbReference>
<evidence type="ECO:0000259" key="10">
    <source>
        <dbReference type="PROSITE" id="PS51144"/>
    </source>
</evidence>
<dbReference type="Gene3D" id="3.10.200.10">
    <property type="entry name" value="Alpha carbonic anhydrase"/>
    <property type="match status" value="1"/>
</dbReference>
<evidence type="ECO:0000256" key="3">
    <source>
        <dbReference type="ARBA" id="ARBA00012925"/>
    </source>
</evidence>
<gene>
    <name evidence="12" type="primary">LOC110976629</name>
</gene>
<reference evidence="12" key="1">
    <citation type="submission" date="2025-08" db="UniProtKB">
        <authorList>
            <consortium name="RefSeq"/>
        </authorList>
    </citation>
    <scope>IDENTIFICATION</scope>
</reference>
<dbReference type="InterPro" id="IPR001148">
    <property type="entry name" value="CA_dom"/>
</dbReference>
<keyword evidence="5 9" id="KW-0862">Zinc</keyword>